<dbReference type="SMART" id="SM00382">
    <property type="entry name" value="AAA"/>
    <property type="match status" value="1"/>
</dbReference>
<dbReference type="PROSITE" id="PS50929">
    <property type="entry name" value="ABC_TM1F"/>
    <property type="match status" value="1"/>
</dbReference>
<dbReference type="AlphaFoldDB" id="A0A1B1YAS6"/>
<feature type="transmembrane region" description="Helical" evidence="9">
    <location>
        <begin position="254"/>
        <end position="281"/>
    </location>
</feature>
<feature type="transmembrane region" description="Helical" evidence="9">
    <location>
        <begin position="156"/>
        <end position="176"/>
    </location>
</feature>
<evidence type="ECO:0000259" key="11">
    <source>
        <dbReference type="PROSITE" id="PS50929"/>
    </source>
</evidence>
<feature type="transmembrane region" description="Helical" evidence="9">
    <location>
        <begin position="15"/>
        <end position="36"/>
    </location>
</feature>
<organism evidence="12 13">
    <name type="scientific">Thermoclostridium stercorarium subsp. thermolacticum DSM 2910</name>
    <dbReference type="NCBI Taxonomy" id="1121336"/>
    <lineage>
        <taxon>Bacteria</taxon>
        <taxon>Bacillati</taxon>
        <taxon>Bacillota</taxon>
        <taxon>Clostridia</taxon>
        <taxon>Eubacteriales</taxon>
        <taxon>Oscillospiraceae</taxon>
        <taxon>Thermoclostridium</taxon>
    </lineage>
</organism>
<keyword evidence="4 9" id="KW-0812">Transmembrane</keyword>
<evidence type="ECO:0000256" key="6">
    <source>
        <dbReference type="ARBA" id="ARBA00022840"/>
    </source>
</evidence>
<keyword evidence="6 12" id="KW-0067">ATP-binding</keyword>
<dbReference type="EMBL" id="CP014672">
    <property type="protein sequence ID" value="ANW97829.1"/>
    <property type="molecule type" value="Genomic_DNA"/>
</dbReference>
<dbReference type="GO" id="GO:0005524">
    <property type="term" value="F:ATP binding"/>
    <property type="evidence" value="ECO:0007669"/>
    <property type="project" value="UniProtKB-KW"/>
</dbReference>
<dbReference type="PANTHER" id="PTHR43394">
    <property type="entry name" value="ATP-DEPENDENT PERMEASE MDL1, MITOCHONDRIAL"/>
    <property type="match status" value="1"/>
</dbReference>
<dbReference type="PROSITE" id="PS50893">
    <property type="entry name" value="ABC_TRANSPORTER_2"/>
    <property type="match status" value="1"/>
</dbReference>
<evidence type="ECO:0000313" key="12">
    <source>
        <dbReference type="EMBL" id="ANW97829.1"/>
    </source>
</evidence>
<dbReference type="PANTHER" id="PTHR43394:SF1">
    <property type="entry name" value="ATP-BINDING CASSETTE SUB-FAMILY B MEMBER 10, MITOCHONDRIAL"/>
    <property type="match status" value="1"/>
</dbReference>
<evidence type="ECO:0000256" key="9">
    <source>
        <dbReference type="SAM" id="Phobius"/>
    </source>
</evidence>
<comment type="subcellular location">
    <subcellularLocation>
        <location evidence="1">Cell membrane</location>
        <topology evidence="1">Multi-pass membrane protein</topology>
    </subcellularLocation>
</comment>
<dbReference type="InterPro" id="IPR036640">
    <property type="entry name" value="ABC1_TM_sf"/>
</dbReference>
<dbReference type="SUPFAM" id="SSF52540">
    <property type="entry name" value="P-loop containing nucleoside triphosphate hydrolases"/>
    <property type="match status" value="1"/>
</dbReference>
<dbReference type="Pfam" id="PF00664">
    <property type="entry name" value="ABC_membrane"/>
    <property type="match status" value="1"/>
</dbReference>
<dbReference type="GO" id="GO:0015421">
    <property type="term" value="F:ABC-type oligopeptide transporter activity"/>
    <property type="evidence" value="ECO:0007669"/>
    <property type="project" value="TreeGrafter"/>
</dbReference>
<dbReference type="FunFam" id="1.20.1560.10:FF:000011">
    <property type="entry name" value="Multidrug ABC transporter ATP-binding protein"/>
    <property type="match status" value="1"/>
</dbReference>
<evidence type="ECO:0000256" key="2">
    <source>
        <dbReference type="ARBA" id="ARBA00022448"/>
    </source>
</evidence>
<dbReference type="InterPro" id="IPR011527">
    <property type="entry name" value="ABC1_TM_dom"/>
</dbReference>
<proteinExistence type="predicted"/>
<dbReference type="InterPro" id="IPR017871">
    <property type="entry name" value="ABC_transporter-like_CS"/>
</dbReference>
<evidence type="ECO:0000256" key="8">
    <source>
        <dbReference type="ARBA" id="ARBA00023136"/>
    </source>
</evidence>
<dbReference type="RefSeq" id="WP_015358028.1">
    <property type="nucleotide sequence ID" value="NZ_CP014672.1"/>
</dbReference>
<dbReference type="PROSITE" id="PS00211">
    <property type="entry name" value="ABC_TRANSPORTER_1"/>
    <property type="match status" value="1"/>
</dbReference>
<accession>A0A1B1YAS6</accession>
<gene>
    <name evidence="12" type="ORF">CSTERTH_01645</name>
</gene>
<dbReference type="CDD" id="cd18542">
    <property type="entry name" value="ABC_6TM_YknU_like"/>
    <property type="match status" value="1"/>
</dbReference>
<dbReference type="GO" id="GO:0016887">
    <property type="term" value="F:ATP hydrolysis activity"/>
    <property type="evidence" value="ECO:0007669"/>
    <property type="project" value="InterPro"/>
</dbReference>
<dbReference type="GO" id="GO:0005886">
    <property type="term" value="C:plasma membrane"/>
    <property type="evidence" value="ECO:0007669"/>
    <property type="project" value="UniProtKB-SubCell"/>
</dbReference>
<reference evidence="12 13" key="1">
    <citation type="submission" date="2016-02" db="EMBL/GenBank/DDBJ databases">
        <title>Comparison of Clostridium stercorarium subspecies using comparative genomics and transcriptomics.</title>
        <authorList>
            <person name="Schellenberg J."/>
            <person name="Thallinger G."/>
            <person name="Levin D.B."/>
            <person name="Zhang X."/>
            <person name="Alvare G."/>
            <person name="Fristensky B."/>
            <person name="Sparling R."/>
        </authorList>
    </citation>
    <scope>NUCLEOTIDE SEQUENCE [LARGE SCALE GENOMIC DNA]</scope>
    <source>
        <strain evidence="12 13">DSM 2910</strain>
    </source>
</reference>
<evidence type="ECO:0000259" key="10">
    <source>
        <dbReference type="PROSITE" id="PS50893"/>
    </source>
</evidence>
<evidence type="ECO:0000256" key="4">
    <source>
        <dbReference type="ARBA" id="ARBA00022692"/>
    </source>
</evidence>
<keyword evidence="8 9" id="KW-0472">Membrane</keyword>
<keyword evidence="7 9" id="KW-1133">Transmembrane helix</keyword>
<evidence type="ECO:0000256" key="5">
    <source>
        <dbReference type="ARBA" id="ARBA00022741"/>
    </source>
</evidence>
<evidence type="ECO:0000256" key="1">
    <source>
        <dbReference type="ARBA" id="ARBA00004651"/>
    </source>
</evidence>
<dbReference type="Proteomes" id="UP000092971">
    <property type="component" value="Chromosome"/>
</dbReference>
<dbReference type="InterPro" id="IPR003439">
    <property type="entry name" value="ABC_transporter-like_ATP-bd"/>
</dbReference>
<keyword evidence="5" id="KW-0547">Nucleotide-binding</keyword>
<dbReference type="Pfam" id="PF00005">
    <property type="entry name" value="ABC_tran"/>
    <property type="match status" value="1"/>
</dbReference>
<evidence type="ECO:0000256" key="3">
    <source>
        <dbReference type="ARBA" id="ARBA00022475"/>
    </source>
</evidence>
<feature type="domain" description="ABC transporter" evidence="10">
    <location>
        <begin position="335"/>
        <end position="568"/>
    </location>
</feature>
<dbReference type="InterPro" id="IPR003593">
    <property type="entry name" value="AAA+_ATPase"/>
</dbReference>
<evidence type="ECO:0000256" key="7">
    <source>
        <dbReference type="ARBA" id="ARBA00022989"/>
    </source>
</evidence>
<dbReference type="Gene3D" id="3.40.50.300">
    <property type="entry name" value="P-loop containing nucleotide triphosphate hydrolases"/>
    <property type="match status" value="1"/>
</dbReference>
<keyword evidence="3" id="KW-1003">Cell membrane</keyword>
<feature type="domain" description="ABC transmembrane type-1" evidence="11">
    <location>
        <begin position="21"/>
        <end position="301"/>
    </location>
</feature>
<dbReference type="SUPFAM" id="SSF90123">
    <property type="entry name" value="ABC transporter transmembrane region"/>
    <property type="match status" value="1"/>
</dbReference>
<dbReference type="InterPro" id="IPR039421">
    <property type="entry name" value="Type_1_exporter"/>
</dbReference>
<dbReference type="FunFam" id="3.40.50.300:FF:000287">
    <property type="entry name" value="Multidrug ABC transporter ATP-binding protein"/>
    <property type="match status" value="1"/>
</dbReference>
<sequence>MPNIKWLWGYLKKYGWMYGTGLLLLTFFSVLSLYVPQIMGRIVDEVIEGGRTELLKPLLLALIGATVFRTTLAYIHTLLQEKTSQNVIHDIRTEAYRRLNDQDFTFFDRNRTGDIMARMTGDMDAVRHFLAHVIPQFVKGTVTFVFAIWMMLRINVTFALCIFALMPVTCLITTRFGKEILPVLQEVRQQFSRLNTVVQENVSGHRVVKAFAREDFEINKFDKVNEDYRKANIKTARMWEKFLPPLDFMCNMNLFIILIVGGLFVSKGSITVGELVIFHGLAQRFNIPLRMIGWLTSDFQRFNASSSKIRELMYQEPKIKNVGIRIKNLDIKGKIEFRDVNFGYGDSHVLHDINFVIEPGQTAAFIGATGSGKSTIMNLILRFYETDEGLILVDGINVKNIDLKTLRNKISIAMQDVFLFTDTIEGNISYGVPNATFEDVKRVAEIAEADEFIRELPDGYDTIVGERGVGLSGGQKQRIALARTLLKNPDVLILDDTTSSLDLETEFKIQKALEKLNKKRTTLIITHRISSIMNADQIFVMDKGRIVERGTHEELLKKRGLYYDVYVNQMGDFDLNLTENREVC</sequence>
<keyword evidence="2" id="KW-0813">Transport</keyword>
<feature type="transmembrane region" description="Helical" evidence="9">
    <location>
        <begin position="57"/>
        <end position="75"/>
    </location>
</feature>
<evidence type="ECO:0000313" key="13">
    <source>
        <dbReference type="Proteomes" id="UP000092971"/>
    </source>
</evidence>
<dbReference type="Gene3D" id="1.20.1560.10">
    <property type="entry name" value="ABC transporter type 1, transmembrane domain"/>
    <property type="match status" value="1"/>
</dbReference>
<protein>
    <submittedName>
        <fullName evidence="12">Multidrug ABC transporter ATP-binding protein</fullName>
    </submittedName>
</protein>
<dbReference type="OrthoDB" id="9762778at2"/>
<name>A0A1B1YAS6_THEST</name>
<dbReference type="InterPro" id="IPR027417">
    <property type="entry name" value="P-loop_NTPase"/>
</dbReference>